<reference evidence="1" key="1">
    <citation type="submission" date="2019-10" db="EMBL/GenBank/DDBJ databases">
        <authorList>
            <consortium name="DOE Joint Genome Institute"/>
            <person name="Kuo A."/>
            <person name="Miyauchi S."/>
            <person name="Kiss E."/>
            <person name="Drula E."/>
            <person name="Kohler A."/>
            <person name="Sanchez-Garcia M."/>
            <person name="Andreopoulos B."/>
            <person name="Barry K.W."/>
            <person name="Bonito G."/>
            <person name="Buee M."/>
            <person name="Carver A."/>
            <person name="Chen C."/>
            <person name="Cichocki N."/>
            <person name="Clum A."/>
            <person name="Culley D."/>
            <person name="Crous P.W."/>
            <person name="Fauchery L."/>
            <person name="Girlanda M."/>
            <person name="Hayes R."/>
            <person name="Keri Z."/>
            <person name="LaButti K."/>
            <person name="Lipzen A."/>
            <person name="Lombard V."/>
            <person name="Magnuson J."/>
            <person name="Maillard F."/>
            <person name="Morin E."/>
            <person name="Murat C."/>
            <person name="Nolan M."/>
            <person name="Ohm R."/>
            <person name="Pangilinan J."/>
            <person name="Pereira M."/>
            <person name="Perotto S."/>
            <person name="Peter M."/>
            <person name="Riley R."/>
            <person name="Sitrit Y."/>
            <person name="Stielow B."/>
            <person name="Szollosi G."/>
            <person name="Zifcakova L."/>
            <person name="Stursova M."/>
            <person name="Spatafora J.W."/>
            <person name="Tedersoo L."/>
            <person name="Vaario L.-M."/>
            <person name="Yamada A."/>
            <person name="Yan M."/>
            <person name="Wang P."/>
            <person name="Xu J."/>
            <person name="Bruns T."/>
            <person name="Baldrian P."/>
            <person name="Vilgalys R."/>
            <person name="Henrissat B."/>
            <person name="Grigoriev I.V."/>
            <person name="Hibbett D."/>
            <person name="Nagy L.G."/>
            <person name="Martin F.M."/>
        </authorList>
    </citation>
    <scope>NUCLEOTIDE SEQUENCE</scope>
    <source>
        <strain evidence="1">Prilba</strain>
    </source>
</reference>
<accession>A0A9P5N1Q0</accession>
<dbReference type="OrthoDB" id="408973at2759"/>
<comment type="caution">
    <text evidence="1">The sequence shown here is derived from an EMBL/GenBank/DDBJ whole genome shotgun (WGS) entry which is preliminary data.</text>
</comment>
<sequence>MPDGTYLGLLSFTHPESHYPPLSPSHGARRCHPFANKACGWAAYAFLHAPPSSSAPPLFTLLNERLRDAGSNTRYDAEFVVSRQQHDFEIKGEIMLPVGWSSEKEGGTRLPFFCSDLTPRELRVLTRPRSNAEHPNGALGIAHLRVLAPASIFAAVASELTSIDNWEEEKGGRLRELVWLLDLPGQVTPSKWHPRLVLRKPDIRDEAELNLVQSHGAGLFEVGVRIDEIGGKRGWSDTPFGRVAWMSI</sequence>
<gene>
    <name evidence="1" type="ORF">DFH94DRAFT_843489</name>
</gene>
<keyword evidence="2" id="KW-1185">Reference proteome</keyword>
<dbReference type="AlphaFoldDB" id="A0A9P5N1Q0"/>
<dbReference type="EMBL" id="WHVB01000004">
    <property type="protein sequence ID" value="KAF8484002.1"/>
    <property type="molecule type" value="Genomic_DNA"/>
</dbReference>
<organism evidence="1 2">
    <name type="scientific">Russula ochroleuca</name>
    <dbReference type="NCBI Taxonomy" id="152965"/>
    <lineage>
        <taxon>Eukaryota</taxon>
        <taxon>Fungi</taxon>
        <taxon>Dikarya</taxon>
        <taxon>Basidiomycota</taxon>
        <taxon>Agaricomycotina</taxon>
        <taxon>Agaricomycetes</taxon>
        <taxon>Russulales</taxon>
        <taxon>Russulaceae</taxon>
        <taxon>Russula</taxon>
    </lineage>
</organism>
<evidence type="ECO:0000313" key="2">
    <source>
        <dbReference type="Proteomes" id="UP000759537"/>
    </source>
</evidence>
<proteinExistence type="predicted"/>
<protein>
    <submittedName>
        <fullName evidence="1">Uncharacterized protein</fullName>
    </submittedName>
</protein>
<dbReference type="Proteomes" id="UP000759537">
    <property type="component" value="Unassembled WGS sequence"/>
</dbReference>
<name>A0A9P5N1Q0_9AGAM</name>
<reference evidence="1" key="2">
    <citation type="journal article" date="2020" name="Nat. Commun.">
        <title>Large-scale genome sequencing of mycorrhizal fungi provides insights into the early evolution of symbiotic traits.</title>
        <authorList>
            <person name="Miyauchi S."/>
            <person name="Kiss E."/>
            <person name="Kuo A."/>
            <person name="Drula E."/>
            <person name="Kohler A."/>
            <person name="Sanchez-Garcia M."/>
            <person name="Morin E."/>
            <person name="Andreopoulos B."/>
            <person name="Barry K.W."/>
            <person name="Bonito G."/>
            <person name="Buee M."/>
            <person name="Carver A."/>
            <person name="Chen C."/>
            <person name="Cichocki N."/>
            <person name="Clum A."/>
            <person name="Culley D."/>
            <person name="Crous P.W."/>
            <person name="Fauchery L."/>
            <person name="Girlanda M."/>
            <person name="Hayes R.D."/>
            <person name="Keri Z."/>
            <person name="LaButti K."/>
            <person name="Lipzen A."/>
            <person name="Lombard V."/>
            <person name="Magnuson J."/>
            <person name="Maillard F."/>
            <person name="Murat C."/>
            <person name="Nolan M."/>
            <person name="Ohm R.A."/>
            <person name="Pangilinan J."/>
            <person name="Pereira M.F."/>
            <person name="Perotto S."/>
            <person name="Peter M."/>
            <person name="Pfister S."/>
            <person name="Riley R."/>
            <person name="Sitrit Y."/>
            <person name="Stielow J.B."/>
            <person name="Szollosi G."/>
            <person name="Zifcakova L."/>
            <person name="Stursova M."/>
            <person name="Spatafora J.W."/>
            <person name="Tedersoo L."/>
            <person name="Vaario L.M."/>
            <person name="Yamada A."/>
            <person name="Yan M."/>
            <person name="Wang P."/>
            <person name="Xu J."/>
            <person name="Bruns T."/>
            <person name="Baldrian P."/>
            <person name="Vilgalys R."/>
            <person name="Dunand C."/>
            <person name="Henrissat B."/>
            <person name="Grigoriev I.V."/>
            <person name="Hibbett D."/>
            <person name="Nagy L.G."/>
            <person name="Martin F.M."/>
        </authorList>
    </citation>
    <scope>NUCLEOTIDE SEQUENCE</scope>
    <source>
        <strain evidence="1">Prilba</strain>
    </source>
</reference>
<evidence type="ECO:0000313" key="1">
    <source>
        <dbReference type="EMBL" id="KAF8484002.1"/>
    </source>
</evidence>